<comment type="PTM">
    <text evidence="13">Contains at least one intrachain disulfide bond essential for its enzymatic activity.</text>
</comment>
<evidence type="ECO:0000256" key="2">
    <source>
        <dbReference type="ARBA" id="ARBA00022523"/>
    </source>
</evidence>
<dbReference type="InterPro" id="IPR010713">
    <property type="entry name" value="XET_C"/>
</dbReference>
<dbReference type="PANTHER" id="PTHR31062">
    <property type="entry name" value="XYLOGLUCAN ENDOTRANSGLUCOSYLASE/HYDROLASE PROTEIN 8-RELATED"/>
    <property type="match status" value="1"/>
</dbReference>
<keyword evidence="6 13" id="KW-0378">Hydrolase</keyword>
<dbReference type="CDD" id="cd02176">
    <property type="entry name" value="GH16_XET"/>
    <property type="match status" value="1"/>
</dbReference>
<evidence type="ECO:0000256" key="5">
    <source>
        <dbReference type="ARBA" id="ARBA00022729"/>
    </source>
</evidence>
<comment type="function">
    <text evidence="13">Catalyzes xyloglucan endohydrolysis (XEH) and/or endotransglycosylation (XET). Cleaves and religates xyloglucan polymers, an essential constituent of the primary cell wall, and thereby participates in cell wall construction of growing tissues.</text>
</comment>
<dbReference type="EC" id="2.4.1.207" evidence="13"/>
<dbReference type="PROSITE" id="PS01034">
    <property type="entry name" value="GH16_1"/>
    <property type="match status" value="1"/>
</dbReference>
<dbReference type="EMBL" id="MTKT01000670">
    <property type="protein sequence ID" value="OWM89273.1"/>
    <property type="molecule type" value="Genomic_DNA"/>
</dbReference>
<keyword evidence="4 13" id="KW-0808">Transferase</keyword>
<dbReference type="SUPFAM" id="SSF49899">
    <property type="entry name" value="Concanavalin A-like lectins/glucanases"/>
    <property type="match status" value="1"/>
</dbReference>
<evidence type="ECO:0000259" key="14">
    <source>
        <dbReference type="PROSITE" id="PS51762"/>
    </source>
</evidence>
<dbReference type="RefSeq" id="XP_031379162.1">
    <property type="nucleotide sequence ID" value="XM_031523302.1"/>
</dbReference>
<evidence type="ECO:0000256" key="3">
    <source>
        <dbReference type="ARBA" id="ARBA00022525"/>
    </source>
</evidence>
<keyword evidence="17" id="KW-1185">Reference proteome</keyword>
<dbReference type="InterPro" id="IPR044791">
    <property type="entry name" value="Beta-glucanase/XTH"/>
</dbReference>
<dbReference type="InterPro" id="IPR008264">
    <property type="entry name" value="Beta_glucanase"/>
</dbReference>
<evidence type="ECO:0000256" key="11">
    <source>
        <dbReference type="PIRSR" id="PIRSR005604-1"/>
    </source>
</evidence>
<dbReference type="GO" id="GO:0004553">
    <property type="term" value="F:hydrolase activity, hydrolyzing O-glycosyl compounds"/>
    <property type="evidence" value="ECO:0007669"/>
    <property type="project" value="InterPro"/>
</dbReference>
<dbReference type="PROSITE" id="PS51762">
    <property type="entry name" value="GH16_2"/>
    <property type="match status" value="1"/>
</dbReference>
<evidence type="ECO:0000256" key="12">
    <source>
        <dbReference type="PIRSR" id="PIRSR005604-2"/>
    </source>
</evidence>
<dbReference type="Pfam" id="PF00722">
    <property type="entry name" value="Glyco_hydro_16"/>
    <property type="match status" value="1"/>
</dbReference>
<keyword evidence="9 13" id="KW-0326">Glycosidase</keyword>
<protein>
    <recommendedName>
        <fullName evidence="13">Xyloglucan endotransglucosylase/hydrolase</fullName>
        <ecNumber evidence="13">2.4.1.207</ecNumber>
    </recommendedName>
</protein>
<dbReference type="PRINTS" id="PR00737">
    <property type="entry name" value="GLHYDRLASE16"/>
</dbReference>
<evidence type="ECO:0000313" key="16">
    <source>
        <dbReference type="Proteomes" id="UP000197138"/>
    </source>
</evidence>
<reference evidence="15" key="2">
    <citation type="submission" date="2017-06" db="EMBL/GenBank/DDBJ databases">
        <title>The pomegranate genome and the genomics of punicalagin biosynthesis.</title>
        <authorList>
            <person name="Xu C."/>
        </authorList>
    </citation>
    <scope>NUCLEOTIDE SEQUENCE [LARGE SCALE GENOMIC DNA]</scope>
    <source>
        <tissue evidence="15">Fresh leaf</tissue>
    </source>
</reference>
<dbReference type="GO" id="GO:0048046">
    <property type="term" value="C:apoplast"/>
    <property type="evidence" value="ECO:0007669"/>
    <property type="project" value="UniProtKB-SubCell"/>
</dbReference>
<dbReference type="InterPro" id="IPR000757">
    <property type="entry name" value="Beta-glucanase-like"/>
</dbReference>
<dbReference type="FunFam" id="2.60.120.200:FF:000025">
    <property type="entry name" value="Xyloglucan endotransglucosylase/hydrolase"/>
    <property type="match status" value="1"/>
</dbReference>
<dbReference type="InterPro" id="IPR008263">
    <property type="entry name" value="GH16_AS"/>
</dbReference>
<evidence type="ECO:0000256" key="13">
    <source>
        <dbReference type="RuleBase" id="RU361120"/>
    </source>
</evidence>
<keyword evidence="7" id="KW-1015">Disulfide bond</keyword>
<keyword evidence="2 13" id="KW-0052">Apoplast</keyword>
<dbReference type="AlphaFoldDB" id="A0A218XWB9"/>
<reference evidence="16" key="1">
    <citation type="journal article" date="2017" name="Plant J.">
        <title>The pomegranate (Punica granatum L.) genome and the genomics of punicalagin biosynthesis.</title>
        <authorList>
            <person name="Qin G."/>
            <person name="Xu C."/>
            <person name="Ming R."/>
            <person name="Tang H."/>
            <person name="Guyot R."/>
            <person name="Kramer E.M."/>
            <person name="Hu Y."/>
            <person name="Yi X."/>
            <person name="Qi Y."/>
            <person name="Xu X."/>
            <person name="Gao Z."/>
            <person name="Pan H."/>
            <person name="Jian J."/>
            <person name="Tian Y."/>
            <person name="Yue Z."/>
            <person name="Xu Y."/>
        </authorList>
    </citation>
    <scope>NUCLEOTIDE SEQUENCE [LARGE SCALE GENOMIC DNA]</scope>
    <source>
        <strain evidence="16">cv. Dabenzi</strain>
    </source>
</reference>
<feature type="domain" description="GH16" evidence="14">
    <location>
        <begin position="25"/>
        <end position="218"/>
    </location>
</feature>
<proteinExistence type="inferred from homology"/>
<reference evidence="17" key="3">
    <citation type="journal article" date="2020" name="Plant Biotechnol. J.">
        <title>The pomegranate (Punica granatum L.) draft genome dissects genetic divergence between soft- and hard-seeded cultivars.</title>
        <authorList>
            <person name="Luo X."/>
            <person name="Li H."/>
            <person name="Wu Z."/>
            <person name="Yao W."/>
            <person name="Zhao P."/>
            <person name="Cao D."/>
            <person name="Yu H."/>
            <person name="Li K."/>
            <person name="Poudel K."/>
            <person name="Zhao D."/>
            <person name="Zhang F."/>
            <person name="Xia X."/>
            <person name="Chen L."/>
            <person name="Wang Q."/>
            <person name="Jing D."/>
            <person name="Cao S."/>
        </authorList>
    </citation>
    <scope>NUCLEOTIDE SEQUENCE [LARGE SCALE GENOMIC DNA]</scope>
</reference>
<dbReference type="Proteomes" id="UP000515151">
    <property type="component" value="Chromosome 2"/>
</dbReference>
<feature type="glycosylation site" description="N-linked (GlcNAc...) asparagine" evidence="12">
    <location>
        <position position="112"/>
    </location>
</feature>
<evidence type="ECO:0000256" key="7">
    <source>
        <dbReference type="ARBA" id="ARBA00023157"/>
    </source>
</evidence>
<keyword evidence="10 13" id="KW-0961">Cell wall biogenesis/degradation</keyword>
<organism evidence="15 16">
    <name type="scientific">Punica granatum</name>
    <name type="common">Pomegranate</name>
    <dbReference type="NCBI Taxonomy" id="22663"/>
    <lineage>
        <taxon>Eukaryota</taxon>
        <taxon>Viridiplantae</taxon>
        <taxon>Streptophyta</taxon>
        <taxon>Embryophyta</taxon>
        <taxon>Tracheophyta</taxon>
        <taxon>Spermatophyta</taxon>
        <taxon>Magnoliopsida</taxon>
        <taxon>eudicotyledons</taxon>
        <taxon>Gunneridae</taxon>
        <taxon>Pentapetalae</taxon>
        <taxon>rosids</taxon>
        <taxon>malvids</taxon>
        <taxon>Myrtales</taxon>
        <taxon>Lythraceae</taxon>
        <taxon>Punica</taxon>
    </lineage>
</organism>
<dbReference type="OrthoDB" id="4781at2759"/>
<accession>A0A218XWB9</accession>
<dbReference type="InterPro" id="IPR016455">
    <property type="entry name" value="XTH"/>
</dbReference>
<evidence type="ECO:0000313" key="17">
    <source>
        <dbReference type="Proteomes" id="UP000515151"/>
    </source>
</evidence>
<evidence type="ECO:0000256" key="9">
    <source>
        <dbReference type="ARBA" id="ARBA00023295"/>
    </source>
</evidence>
<dbReference type="GO" id="GO:0010411">
    <property type="term" value="P:xyloglucan metabolic process"/>
    <property type="evidence" value="ECO:0007669"/>
    <property type="project" value="InterPro"/>
</dbReference>
<evidence type="ECO:0000256" key="8">
    <source>
        <dbReference type="ARBA" id="ARBA00023180"/>
    </source>
</evidence>
<evidence type="ECO:0000256" key="4">
    <source>
        <dbReference type="ARBA" id="ARBA00022679"/>
    </source>
</evidence>
<gene>
    <name evidence="18" type="primary">LOC116194493</name>
    <name evidence="15" type="ORF">CDL15_Pgr010560</name>
</gene>
<keyword evidence="5" id="KW-0732">Signal</keyword>
<dbReference type="InterPro" id="IPR013320">
    <property type="entry name" value="ConA-like_dom_sf"/>
</dbReference>
<name>A0A218XWB9_PUNGR</name>
<dbReference type="Gene3D" id="2.60.120.200">
    <property type="match status" value="1"/>
</dbReference>
<evidence type="ECO:0000256" key="6">
    <source>
        <dbReference type="ARBA" id="ARBA00022801"/>
    </source>
</evidence>
<dbReference type="GeneID" id="116194493"/>
<evidence type="ECO:0000313" key="15">
    <source>
        <dbReference type="EMBL" id="OWM89273.1"/>
    </source>
</evidence>
<dbReference type="PIRSF" id="PIRSF005604">
    <property type="entry name" value="XET"/>
    <property type="match status" value="1"/>
</dbReference>
<comment type="subcellular location">
    <subcellularLocation>
        <location evidence="13">Secreted</location>
        <location evidence="13">Cell wall</location>
    </subcellularLocation>
    <subcellularLocation>
        <location evidence="13">Secreted</location>
        <location evidence="13">Extracellular space</location>
        <location evidence="13">Apoplast</location>
    </subcellularLocation>
</comment>
<dbReference type="GO" id="GO:0016762">
    <property type="term" value="F:xyloglucan:xyloglucosyl transferase activity"/>
    <property type="evidence" value="ECO:0007669"/>
    <property type="project" value="UniProtKB-EC"/>
</dbReference>
<feature type="active site" description="Proton donor" evidence="11">
    <location>
        <position position="108"/>
    </location>
</feature>
<dbReference type="GO" id="GO:0042546">
    <property type="term" value="P:cell wall biogenesis"/>
    <property type="evidence" value="ECO:0007669"/>
    <property type="project" value="InterPro"/>
</dbReference>
<evidence type="ECO:0000256" key="1">
    <source>
        <dbReference type="ARBA" id="ARBA00022512"/>
    </source>
</evidence>
<comment type="similarity">
    <text evidence="13">Belongs to the glycosyl hydrolase 16 family.</text>
</comment>
<reference evidence="18" key="4">
    <citation type="submission" date="2025-04" db="UniProtKB">
        <authorList>
            <consortium name="RefSeq"/>
        </authorList>
    </citation>
    <scope>IDENTIFICATION</scope>
    <source>
        <tissue evidence="18">Leaf</tissue>
    </source>
</reference>
<evidence type="ECO:0000256" key="10">
    <source>
        <dbReference type="ARBA" id="ARBA00023316"/>
    </source>
</evidence>
<evidence type="ECO:0000313" key="18">
    <source>
        <dbReference type="RefSeq" id="XP_031379162.1"/>
    </source>
</evidence>
<keyword evidence="8" id="KW-0325">Glycoprotein</keyword>
<sequence length="287" mass="32371">MAILSKSLELMTKTLLIIMGMLLAVHATNFFNEFDITWGGNRAKILNSGEVLTLSLDSSSGSGFQSKNMYMFGRIGMQLKLVPGNSAGTVTSYYLKSDGSTWDEIDFEFLGNVTGEPYVVHTNVYTQGKGDREQQFYLWFDPTKDFHTYSVLWNPQTVIFYVDDVPIREFKNMKPKGVAFPMDQPMRLFSSIYNADQWATRGGLIKTDWSFSPFTASYRNFNAGSACVLSPNRRSSSCSSSTAWLRDGLHPKEVKKMKGVQKRFRIYDYCVDGKRFPSGLPPECGAL</sequence>
<dbReference type="Proteomes" id="UP000197138">
    <property type="component" value="Unassembled WGS sequence"/>
</dbReference>
<dbReference type="GO" id="GO:0071555">
    <property type="term" value="P:cell wall organization"/>
    <property type="evidence" value="ECO:0007669"/>
    <property type="project" value="UniProtKB-KW"/>
</dbReference>
<feature type="active site" description="Nucleophile" evidence="11">
    <location>
        <position position="104"/>
    </location>
</feature>
<keyword evidence="3 13" id="KW-0964">Secreted</keyword>
<keyword evidence="1 13" id="KW-0134">Cell wall</keyword>
<dbReference type="Pfam" id="PF06955">
    <property type="entry name" value="XET_C"/>
    <property type="match status" value="1"/>
</dbReference>